<comment type="caution">
    <text evidence="2">The sequence shown here is derived from an EMBL/GenBank/DDBJ whole genome shotgun (WGS) entry which is preliminary data.</text>
</comment>
<proteinExistence type="predicted"/>
<feature type="region of interest" description="Disordered" evidence="1">
    <location>
        <begin position="12"/>
        <end position="33"/>
    </location>
</feature>
<accession>A0A327VYJ8</accession>
<keyword evidence="3" id="KW-1185">Reference proteome</keyword>
<dbReference type="EMBL" id="QLMA01000005">
    <property type="protein sequence ID" value="RAJ80006.1"/>
    <property type="molecule type" value="Genomic_DNA"/>
</dbReference>
<reference evidence="2 3" key="1">
    <citation type="submission" date="2018-06" db="EMBL/GenBank/DDBJ databases">
        <title>Genomic Encyclopedia of Archaeal and Bacterial Type Strains, Phase II (KMG-II): from individual species to whole genera.</title>
        <authorList>
            <person name="Goeker M."/>
        </authorList>
    </citation>
    <scope>NUCLEOTIDE SEQUENCE [LARGE SCALE GENOMIC DNA]</scope>
    <source>
        <strain evidence="2 3">DSM 29821</strain>
    </source>
</reference>
<dbReference type="Proteomes" id="UP000249819">
    <property type="component" value="Unassembled WGS sequence"/>
</dbReference>
<sequence length="60" mass="6922">MFHLTAFSEKWKKYEDSTSVPDHNSEPHSTKAQKSKYMAGILTYLRFGGLPISSWRDSDL</sequence>
<evidence type="ECO:0000256" key="1">
    <source>
        <dbReference type="SAM" id="MobiDB-lite"/>
    </source>
</evidence>
<name>A0A327VYJ8_9BACT</name>
<protein>
    <submittedName>
        <fullName evidence="2">Uncharacterized protein</fullName>
    </submittedName>
</protein>
<organism evidence="2 3">
    <name type="scientific">Chitinophaga dinghuensis</name>
    <dbReference type="NCBI Taxonomy" id="1539050"/>
    <lineage>
        <taxon>Bacteria</taxon>
        <taxon>Pseudomonadati</taxon>
        <taxon>Bacteroidota</taxon>
        <taxon>Chitinophagia</taxon>
        <taxon>Chitinophagales</taxon>
        <taxon>Chitinophagaceae</taxon>
        <taxon>Chitinophaga</taxon>
    </lineage>
</organism>
<gene>
    <name evidence="2" type="ORF">CLV59_105112</name>
</gene>
<evidence type="ECO:0000313" key="3">
    <source>
        <dbReference type="Proteomes" id="UP000249819"/>
    </source>
</evidence>
<dbReference type="AlphaFoldDB" id="A0A327VYJ8"/>
<evidence type="ECO:0000313" key="2">
    <source>
        <dbReference type="EMBL" id="RAJ80006.1"/>
    </source>
</evidence>